<evidence type="ECO:0000256" key="1">
    <source>
        <dbReference type="SAM" id="Phobius"/>
    </source>
</evidence>
<keyword evidence="1" id="KW-0472">Membrane</keyword>
<proteinExistence type="predicted"/>
<name>A0AAV3XUG4_9CYAN</name>
<organism evidence="3 4">
    <name type="scientific">Microseira wollei NIES-4236</name>
    <dbReference type="NCBI Taxonomy" id="2530354"/>
    <lineage>
        <taxon>Bacteria</taxon>
        <taxon>Bacillati</taxon>
        <taxon>Cyanobacteriota</taxon>
        <taxon>Cyanophyceae</taxon>
        <taxon>Oscillatoriophycideae</taxon>
        <taxon>Aerosakkonematales</taxon>
        <taxon>Aerosakkonemataceae</taxon>
        <taxon>Microseira</taxon>
    </lineage>
</organism>
<dbReference type="InterPro" id="IPR053521">
    <property type="entry name" value="McjB-like"/>
</dbReference>
<reference evidence="3" key="1">
    <citation type="submission" date="2019-10" db="EMBL/GenBank/DDBJ databases">
        <title>Draft genome sequece of Microseira wollei NIES-4236.</title>
        <authorList>
            <person name="Yamaguchi H."/>
            <person name="Suzuki S."/>
            <person name="Kawachi M."/>
        </authorList>
    </citation>
    <scope>NUCLEOTIDE SEQUENCE</scope>
    <source>
        <strain evidence="3">NIES-4236</strain>
    </source>
</reference>
<dbReference type="AlphaFoldDB" id="A0AAV3XUG4"/>
<evidence type="ECO:0000259" key="2">
    <source>
        <dbReference type="Pfam" id="PF13471"/>
    </source>
</evidence>
<dbReference type="InterPro" id="IPR032708">
    <property type="entry name" value="McjB_C"/>
</dbReference>
<accession>A0AAV3XUG4</accession>
<evidence type="ECO:0000313" key="4">
    <source>
        <dbReference type="Proteomes" id="UP001050975"/>
    </source>
</evidence>
<dbReference type="Proteomes" id="UP001050975">
    <property type="component" value="Unassembled WGS sequence"/>
</dbReference>
<dbReference type="EMBL" id="BLAY01000303">
    <property type="protein sequence ID" value="GET44187.1"/>
    <property type="molecule type" value="Genomic_DNA"/>
</dbReference>
<evidence type="ECO:0000313" key="3">
    <source>
        <dbReference type="EMBL" id="GET44187.1"/>
    </source>
</evidence>
<feature type="transmembrane region" description="Helical" evidence="1">
    <location>
        <begin position="22"/>
        <end position="43"/>
    </location>
</feature>
<gene>
    <name evidence="3" type="ORF">MiSe_90130</name>
</gene>
<comment type="caution">
    <text evidence="3">The sequence shown here is derived from an EMBL/GenBank/DDBJ whole genome shotgun (WGS) entry which is preliminary data.</text>
</comment>
<dbReference type="RefSeq" id="WP_226593776.1">
    <property type="nucleotide sequence ID" value="NZ_BLAY01000303.1"/>
</dbReference>
<keyword evidence="1" id="KW-0812">Transmembrane</keyword>
<dbReference type="NCBIfam" id="NF033537">
    <property type="entry name" value="lasso_biosyn_B2"/>
    <property type="match status" value="1"/>
</dbReference>
<protein>
    <recommendedName>
        <fullName evidence="2">Microcin J25-processing protein McjB C-terminal domain-containing protein</fullName>
    </recommendedName>
</protein>
<keyword evidence="4" id="KW-1185">Reference proteome</keyword>
<sequence>MKSQVFVSSRYEEIKISLLDRIAGQLLVLLAYLLIGFLPLSTISKIISVFKSRCGREIYEEEAKVAWKAVRQLGIASLGRVACLELSLAFMLFALTRRLSATWCVGVSINPFAAHAWVEINGIPFKEQDEIEHLYKKILVV</sequence>
<feature type="domain" description="Microcin J25-processing protein McjB C-terminal" evidence="2">
    <location>
        <begin position="56"/>
        <end position="137"/>
    </location>
</feature>
<dbReference type="Pfam" id="PF13471">
    <property type="entry name" value="Transglut_core3"/>
    <property type="match status" value="1"/>
</dbReference>
<keyword evidence="1" id="KW-1133">Transmembrane helix</keyword>